<evidence type="ECO:0000313" key="3">
    <source>
        <dbReference type="Proteomes" id="UP001595976"/>
    </source>
</evidence>
<comment type="caution">
    <text evidence="2">The sequence shown here is derived from an EMBL/GenBank/DDBJ whole genome shotgun (WGS) entry which is preliminary data.</text>
</comment>
<feature type="transmembrane region" description="Helical" evidence="1">
    <location>
        <begin position="54"/>
        <end position="74"/>
    </location>
</feature>
<accession>A0ABW0FAG6</accession>
<evidence type="ECO:0000256" key="1">
    <source>
        <dbReference type="SAM" id="Phobius"/>
    </source>
</evidence>
<keyword evidence="1" id="KW-0472">Membrane</keyword>
<reference evidence="3" key="1">
    <citation type="journal article" date="2019" name="Int. J. Syst. Evol. Microbiol.">
        <title>The Global Catalogue of Microorganisms (GCM) 10K type strain sequencing project: providing services to taxonomists for standard genome sequencing and annotation.</title>
        <authorList>
            <consortium name="The Broad Institute Genomics Platform"/>
            <consortium name="The Broad Institute Genome Sequencing Center for Infectious Disease"/>
            <person name="Wu L."/>
            <person name="Ma J."/>
        </authorList>
    </citation>
    <scope>NUCLEOTIDE SEQUENCE [LARGE SCALE GENOMIC DNA]</scope>
    <source>
        <strain evidence="3">CGMCC 1.15643</strain>
    </source>
</reference>
<name>A0ABW0FAG6_9HYPH</name>
<keyword evidence="3" id="KW-1185">Reference proteome</keyword>
<proteinExistence type="predicted"/>
<sequence>MRRAGWLLLGGGLFLCLATFAGWVWLNAFACGMIPTGCKGFRLRWEDSEALSLFIPPFVVGGILIATGLALRIGHRSPRR</sequence>
<keyword evidence="1" id="KW-1133">Transmembrane helix</keyword>
<protein>
    <submittedName>
        <fullName evidence="2">Uncharacterized protein</fullName>
    </submittedName>
</protein>
<dbReference type="EMBL" id="JBHSLI010000010">
    <property type="protein sequence ID" value="MFC5295390.1"/>
    <property type="molecule type" value="Genomic_DNA"/>
</dbReference>
<gene>
    <name evidence="2" type="ORF">ACFPK2_20580</name>
</gene>
<dbReference type="Proteomes" id="UP001595976">
    <property type="component" value="Unassembled WGS sequence"/>
</dbReference>
<dbReference type="RefSeq" id="WP_158445575.1">
    <property type="nucleotide sequence ID" value="NZ_JAOAOS010000016.1"/>
</dbReference>
<evidence type="ECO:0000313" key="2">
    <source>
        <dbReference type="EMBL" id="MFC5295390.1"/>
    </source>
</evidence>
<organism evidence="2 3">
    <name type="scientific">Bosea minatitlanensis</name>
    <dbReference type="NCBI Taxonomy" id="128782"/>
    <lineage>
        <taxon>Bacteria</taxon>
        <taxon>Pseudomonadati</taxon>
        <taxon>Pseudomonadota</taxon>
        <taxon>Alphaproteobacteria</taxon>
        <taxon>Hyphomicrobiales</taxon>
        <taxon>Boseaceae</taxon>
        <taxon>Bosea</taxon>
    </lineage>
</organism>
<keyword evidence="1" id="KW-0812">Transmembrane</keyword>